<comment type="caution">
    <text evidence="6">The sequence shown here is derived from an EMBL/GenBank/DDBJ whole genome shotgun (WGS) entry which is preliminary data.</text>
</comment>
<keyword evidence="2" id="KW-0479">Metal-binding</keyword>
<feature type="domain" description="Rieske" evidence="5">
    <location>
        <begin position="36"/>
        <end position="135"/>
    </location>
</feature>
<dbReference type="PROSITE" id="PS51296">
    <property type="entry name" value="RIESKE"/>
    <property type="match status" value="1"/>
</dbReference>
<evidence type="ECO:0000256" key="4">
    <source>
        <dbReference type="ARBA" id="ARBA00023014"/>
    </source>
</evidence>
<protein>
    <recommendedName>
        <fullName evidence="5">Rieske domain-containing protein</fullName>
    </recommendedName>
</protein>
<dbReference type="EMBL" id="QWDE01000002">
    <property type="protein sequence ID" value="RFZ83211.1"/>
    <property type="molecule type" value="Genomic_DNA"/>
</dbReference>
<dbReference type="SUPFAM" id="SSF50022">
    <property type="entry name" value="ISP domain"/>
    <property type="match status" value="1"/>
</dbReference>
<dbReference type="GO" id="GO:0046872">
    <property type="term" value="F:metal ion binding"/>
    <property type="evidence" value="ECO:0007669"/>
    <property type="project" value="UniProtKB-KW"/>
</dbReference>
<dbReference type="AlphaFoldDB" id="A0A3E2NQJ5"/>
<dbReference type="RefSeq" id="WP_117383686.1">
    <property type="nucleotide sequence ID" value="NZ_QWDE01000002.1"/>
</dbReference>
<name>A0A3E2NQJ5_9SPHI</name>
<sequence>MRKAVFVVITAIIFFSCGKAENAVPSVPVNFRASKTDPRLAALNSPGGSVAISGYGVAGILIYRRADGIYVAYDRCSSYQPEKLCAVSPDESGFTATDPCSGAKFSLSDGSPVKAPATRSLRVYSVNVSNFEIFVSN</sequence>
<evidence type="ECO:0000313" key="7">
    <source>
        <dbReference type="Proteomes" id="UP000260823"/>
    </source>
</evidence>
<accession>A0A3E2NQJ5</accession>
<evidence type="ECO:0000259" key="5">
    <source>
        <dbReference type="PROSITE" id="PS51296"/>
    </source>
</evidence>
<proteinExistence type="predicted"/>
<gene>
    <name evidence="6" type="ORF">DYU05_13805</name>
</gene>
<organism evidence="6 7">
    <name type="scientific">Mucilaginibacter terrenus</name>
    <dbReference type="NCBI Taxonomy" id="2482727"/>
    <lineage>
        <taxon>Bacteria</taxon>
        <taxon>Pseudomonadati</taxon>
        <taxon>Bacteroidota</taxon>
        <taxon>Sphingobacteriia</taxon>
        <taxon>Sphingobacteriales</taxon>
        <taxon>Sphingobacteriaceae</taxon>
        <taxon>Mucilaginibacter</taxon>
    </lineage>
</organism>
<keyword evidence="7" id="KW-1185">Reference proteome</keyword>
<keyword evidence="1" id="KW-0001">2Fe-2S</keyword>
<evidence type="ECO:0000256" key="3">
    <source>
        <dbReference type="ARBA" id="ARBA00023004"/>
    </source>
</evidence>
<keyword evidence="3" id="KW-0408">Iron</keyword>
<evidence type="ECO:0000256" key="1">
    <source>
        <dbReference type="ARBA" id="ARBA00022714"/>
    </source>
</evidence>
<keyword evidence="4" id="KW-0411">Iron-sulfur</keyword>
<evidence type="ECO:0000256" key="2">
    <source>
        <dbReference type="ARBA" id="ARBA00022723"/>
    </source>
</evidence>
<dbReference type="InterPro" id="IPR036922">
    <property type="entry name" value="Rieske_2Fe-2S_sf"/>
</dbReference>
<dbReference type="Gene3D" id="2.102.10.10">
    <property type="entry name" value="Rieske [2Fe-2S] iron-sulphur domain"/>
    <property type="match status" value="1"/>
</dbReference>
<reference evidence="6 7" key="1">
    <citation type="submission" date="2018-08" db="EMBL/GenBank/DDBJ databases">
        <title>Mucilaginibacter terrae sp. nov., isolated from manganese diggings.</title>
        <authorList>
            <person name="Huang Y."/>
            <person name="Zhou Z."/>
        </authorList>
    </citation>
    <scope>NUCLEOTIDE SEQUENCE [LARGE SCALE GENOMIC DNA]</scope>
    <source>
        <strain evidence="6 7">ZH6</strain>
    </source>
</reference>
<dbReference type="OrthoDB" id="1201186at2"/>
<dbReference type="PROSITE" id="PS51257">
    <property type="entry name" value="PROKAR_LIPOPROTEIN"/>
    <property type="match status" value="1"/>
</dbReference>
<dbReference type="GO" id="GO:0051537">
    <property type="term" value="F:2 iron, 2 sulfur cluster binding"/>
    <property type="evidence" value="ECO:0007669"/>
    <property type="project" value="UniProtKB-KW"/>
</dbReference>
<dbReference type="InterPro" id="IPR017941">
    <property type="entry name" value="Rieske_2Fe-2S"/>
</dbReference>
<dbReference type="Proteomes" id="UP000260823">
    <property type="component" value="Unassembled WGS sequence"/>
</dbReference>
<evidence type="ECO:0000313" key="6">
    <source>
        <dbReference type="EMBL" id="RFZ83211.1"/>
    </source>
</evidence>